<dbReference type="InterPro" id="IPR058564">
    <property type="entry name" value="TPR_TRAPPC9_Trs120"/>
</dbReference>
<keyword evidence="2" id="KW-0333">Golgi apparatus</keyword>
<evidence type="ECO:0000259" key="4">
    <source>
        <dbReference type="Pfam" id="PF26251"/>
    </source>
</evidence>
<dbReference type="STRING" id="78915.A0A4P9XQD2"/>
<dbReference type="Pfam" id="PF26283">
    <property type="entry name" value="Ig_TRAPPC9-Trs120_4th"/>
    <property type="match status" value="1"/>
</dbReference>
<dbReference type="OrthoDB" id="27962at2759"/>
<dbReference type="Pfam" id="PF26254">
    <property type="entry name" value="Ig_TRAPPC9-Trs120_1st"/>
    <property type="match status" value="1"/>
</dbReference>
<dbReference type="PANTHER" id="PTHR21512">
    <property type="entry name" value="TRAFFICKING PROTEIN PARTICLE COMPLEX SUBUNIT 9"/>
    <property type="match status" value="1"/>
</dbReference>
<accession>A0A4P9XQD2</accession>
<comment type="subcellular location">
    <subcellularLocation>
        <location evidence="1">Golgi apparatus</location>
    </subcellularLocation>
</comment>
<dbReference type="Pfam" id="PF26282">
    <property type="entry name" value="Ig_TRAPPC9-Trs120_3rd"/>
    <property type="match status" value="1"/>
</dbReference>
<organism evidence="8 9">
    <name type="scientific">Thamnocephalis sphaerospora</name>
    <dbReference type="NCBI Taxonomy" id="78915"/>
    <lineage>
        <taxon>Eukaryota</taxon>
        <taxon>Fungi</taxon>
        <taxon>Fungi incertae sedis</taxon>
        <taxon>Zoopagomycota</taxon>
        <taxon>Zoopagomycotina</taxon>
        <taxon>Zoopagomycetes</taxon>
        <taxon>Zoopagales</taxon>
        <taxon>Sigmoideomycetaceae</taxon>
        <taxon>Thamnocephalis</taxon>
    </lineage>
</organism>
<protein>
    <submittedName>
        <fullName evidence="8">TRAPP II complex</fullName>
    </submittedName>
</protein>
<dbReference type="InterPro" id="IPR058565">
    <property type="entry name" value="Ig_TRAPPC9_Trs120_1st"/>
</dbReference>
<feature type="domain" description="Trs120/TRAPPC9 first Ig-like" evidence="5">
    <location>
        <begin position="621"/>
        <end position="796"/>
    </location>
</feature>
<dbReference type="Pfam" id="PF26280">
    <property type="entry name" value="Ig_TRAPPC9-Trs120_2nd"/>
    <property type="match status" value="1"/>
</dbReference>
<dbReference type="GO" id="GO:0005802">
    <property type="term" value="C:trans-Golgi network"/>
    <property type="evidence" value="ECO:0007669"/>
    <property type="project" value="TreeGrafter"/>
</dbReference>
<reference evidence="9" key="1">
    <citation type="journal article" date="2018" name="Nat. Microbiol.">
        <title>Leveraging single-cell genomics to expand the fungal tree of life.</title>
        <authorList>
            <person name="Ahrendt S.R."/>
            <person name="Quandt C.A."/>
            <person name="Ciobanu D."/>
            <person name="Clum A."/>
            <person name="Salamov A."/>
            <person name="Andreopoulos B."/>
            <person name="Cheng J.F."/>
            <person name="Woyke T."/>
            <person name="Pelin A."/>
            <person name="Henrissat B."/>
            <person name="Reynolds N.K."/>
            <person name="Benny G.L."/>
            <person name="Smith M.E."/>
            <person name="James T.Y."/>
            <person name="Grigoriev I.V."/>
        </authorList>
    </citation>
    <scope>NUCLEOTIDE SEQUENCE [LARGE SCALE GENOMIC DNA]</scope>
    <source>
        <strain evidence="9">RSA 1356</strain>
    </source>
</reference>
<name>A0A4P9XQD2_9FUNG</name>
<dbReference type="InterPro" id="IPR058563">
    <property type="entry name" value="Trs120_TRAPPC9_N"/>
</dbReference>
<evidence type="ECO:0000259" key="5">
    <source>
        <dbReference type="Pfam" id="PF26254"/>
    </source>
</evidence>
<evidence type="ECO:0000259" key="6">
    <source>
        <dbReference type="Pfam" id="PF26282"/>
    </source>
</evidence>
<dbReference type="PANTHER" id="PTHR21512:SF5">
    <property type="entry name" value="TRAFFICKING PROTEIN PARTICLE COMPLEX SUBUNIT 9"/>
    <property type="match status" value="1"/>
</dbReference>
<keyword evidence="9" id="KW-1185">Reference proteome</keyword>
<evidence type="ECO:0000313" key="9">
    <source>
        <dbReference type="Proteomes" id="UP000271241"/>
    </source>
</evidence>
<gene>
    <name evidence="8" type="ORF">THASP1DRAFT_30696</name>
</gene>
<dbReference type="InterPro" id="IPR013935">
    <property type="entry name" value="Trs120_TRAPPC9"/>
</dbReference>
<dbReference type="InterPro" id="IPR058567">
    <property type="entry name" value="Ig_TRAPPC9_Trs120_3rd"/>
</dbReference>
<dbReference type="Pfam" id="PF26251">
    <property type="entry name" value="TPR_TRAPPC9-Trs120"/>
    <property type="match status" value="1"/>
</dbReference>
<feature type="domain" description="Trs120/TRAPPC9 fourth Ig-like" evidence="7">
    <location>
        <begin position="1167"/>
        <end position="1277"/>
    </location>
</feature>
<dbReference type="Proteomes" id="UP000271241">
    <property type="component" value="Unassembled WGS sequence"/>
</dbReference>
<evidence type="ECO:0000313" key="8">
    <source>
        <dbReference type="EMBL" id="RKP07490.1"/>
    </source>
</evidence>
<dbReference type="EMBL" id="KZ992712">
    <property type="protein sequence ID" value="RKP07490.1"/>
    <property type="molecule type" value="Genomic_DNA"/>
</dbReference>
<evidence type="ECO:0000256" key="2">
    <source>
        <dbReference type="ARBA" id="ARBA00023034"/>
    </source>
</evidence>
<sequence>MSSEAAALYANSMAGASQPILNTGLLDQARIRVLLVPVLPRFTAPPSPTAPSAGYAAFQQYARQLARHNAVRLSDLELGTHASATSTATTAAGATGRWNEGKLRFNYVTDAARDYDYLEEFQPYRQVLAVIGIVYCPDYSDLADANKVFSAITDDFSRSVARRCIAFEPREDQRTADVDGITLVPRDGDLDTYLERFIGEFSQQLLSAFGIMIAAIERRAVISTPEYARPLTPNNTGPAGLSVNMSPQTSSSSSSYFRASSPNLAVANSNAAANEAKARKRTPGRAQKLIGDLLVLSGKLIEAVGAYVMAIDHSRNSGDYLWQASAMEGLCAAVGLLSLSDAPSVGLLPPLNVVTSSYGFTLDTAAPMVMTQTETLRKFVADVPSRYREVAVMYERANAWPLVYVEACLKMARFATTNEVGLAWRTEEASIWIARAWHYSGDALSINEQIAFATISAELLGEIGARRKQAFWLRRVVALIFPMLHRDAEHGLTPHEAVRQRVIACLGRICPAYGIEDYSLAPQGGAVSLVDEDSAALVDEFGWPMLQVDTLRECISTCEAINDCDRTVHFTMQLLRRRRDYLHRDDQARVAVSLHRMVASAISRGERRSFDGIFWNSGFLRHLEVCRQSDGRMPHSRKRIADGGADASGDPFIYNPYAKKGAEDAGEVILVVNEPAYFMATLWNPFAFDLELQDIRLSTSGVEFTAESASALIPAGSPLTVRLSGVPAESGKLLVHGCSVVVFGGVRQEFHVRPLVNEELQMMERRKAQISFKHRTKRSGLDAFGNAGTRSSTVVEGDAKIDVAPALDVPVIDKLALLRVRTTSLSHGAMMLFEGERSQMSITLQNIGHSPVDFLLPTFVENPTAPPPNSQRQTREDTYEQDMYAANTHAFVWPVNEEGGTRKTSTGELRVRIEPGAEHVLTIGLFGKRGCTGGTVQIDYGSEMSSTENIIYTRQITVPVLLSVRRTLELLNADVLAVRQRDTARSDADSMTMVNQMLDRLALDGGRPDHWCLLTLDVRNIWSVPFQLRFSIASAVSASEAEDECNGVAAEAVITLQPGSAKRMLLPVERQLLPADYADQPIPLVNKQFVVARGPKPSAKEEQLARHAFWYKEAMLGRILTTWECSPEKGGRFDLRAVRLTEPMLDVLRRDTIAFSTSVLDASDNEADSRKEADVGAEIKTAGGTFFCSVGRFVTVCIRIDNCGDKPSKLFFRAQPMLDYRNGQVEHNLSHHMIWSGQLQQAIPTIDAAASFKYELPVCFLRCGHYTMTYHAEDVHTNRVYQGGEIQFSVQPS</sequence>
<dbReference type="Pfam" id="PF08626">
    <property type="entry name" value="TRAPPC9-Trs120"/>
    <property type="match status" value="1"/>
</dbReference>
<dbReference type="InterPro" id="IPR058568">
    <property type="entry name" value="Ig_TRAPPC9_Trs120_4th"/>
</dbReference>
<evidence type="ECO:0000259" key="3">
    <source>
        <dbReference type="Pfam" id="PF08626"/>
    </source>
</evidence>
<evidence type="ECO:0000256" key="1">
    <source>
        <dbReference type="ARBA" id="ARBA00004555"/>
    </source>
</evidence>
<feature type="domain" description="Trs120/TRAPPC9 third Ig-like" evidence="6">
    <location>
        <begin position="969"/>
        <end position="1149"/>
    </location>
</feature>
<feature type="domain" description="Trs120/TRAPPC9 N-terminal" evidence="3">
    <location>
        <begin position="28"/>
        <end position="340"/>
    </location>
</feature>
<feature type="domain" description="Trs120/TRAPPC9 TPR region" evidence="4">
    <location>
        <begin position="431"/>
        <end position="601"/>
    </location>
</feature>
<evidence type="ECO:0000259" key="7">
    <source>
        <dbReference type="Pfam" id="PF26283"/>
    </source>
</evidence>
<proteinExistence type="predicted"/>